<evidence type="ECO:0000313" key="3">
    <source>
        <dbReference type="EMBL" id="CAL4062175.1"/>
    </source>
</evidence>
<keyword evidence="2" id="KW-0472">Membrane</keyword>
<evidence type="ECO:0000313" key="4">
    <source>
        <dbReference type="Proteomes" id="UP001497623"/>
    </source>
</evidence>
<feature type="compositionally biased region" description="Polar residues" evidence="1">
    <location>
        <begin position="177"/>
        <end position="188"/>
    </location>
</feature>
<dbReference type="AlphaFoldDB" id="A0AAV2PPQ6"/>
<evidence type="ECO:0000256" key="2">
    <source>
        <dbReference type="SAM" id="Phobius"/>
    </source>
</evidence>
<dbReference type="EMBL" id="CAXKWB010000760">
    <property type="protein sequence ID" value="CAL4062175.1"/>
    <property type="molecule type" value="Genomic_DNA"/>
</dbReference>
<reference evidence="3 4" key="1">
    <citation type="submission" date="2024-05" db="EMBL/GenBank/DDBJ databases">
        <authorList>
            <person name="Wallberg A."/>
        </authorList>
    </citation>
    <scope>NUCLEOTIDE SEQUENCE [LARGE SCALE GENOMIC DNA]</scope>
</reference>
<comment type="caution">
    <text evidence="3">The sequence shown here is derived from an EMBL/GenBank/DDBJ whole genome shotgun (WGS) entry which is preliminary data.</text>
</comment>
<keyword evidence="4" id="KW-1185">Reference proteome</keyword>
<name>A0AAV2PPQ6_MEGNR</name>
<proteinExistence type="predicted"/>
<organism evidence="3 4">
    <name type="scientific">Meganyctiphanes norvegica</name>
    <name type="common">Northern krill</name>
    <name type="synonym">Thysanopoda norvegica</name>
    <dbReference type="NCBI Taxonomy" id="48144"/>
    <lineage>
        <taxon>Eukaryota</taxon>
        <taxon>Metazoa</taxon>
        <taxon>Ecdysozoa</taxon>
        <taxon>Arthropoda</taxon>
        <taxon>Crustacea</taxon>
        <taxon>Multicrustacea</taxon>
        <taxon>Malacostraca</taxon>
        <taxon>Eumalacostraca</taxon>
        <taxon>Eucarida</taxon>
        <taxon>Euphausiacea</taxon>
        <taxon>Euphausiidae</taxon>
        <taxon>Meganyctiphanes</taxon>
    </lineage>
</organism>
<keyword evidence="2" id="KW-1133">Transmembrane helix</keyword>
<accession>A0AAV2PPQ6</accession>
<feature type="region of interest" description="Disordered" evidence="1">
    <location>
        <begin position="170"/>
        <end position="211"/>
    </location>
</feature>
<gene>
    <name evidence="3" type="ORF">MNOR_LOCUS2474</name>
</gene>
<feature type="non-terminal residue" evidence="3">
    <location>
        <position position="1"/>
    </location>
</feature>
<protein>
    <submittedName>
        <fullName evidence="3">Uncharacterized protein</fullName>
    </submittedName>
</protein>
<feature type="transmembrane region" description="Helical" evidence="2">
    <location>
        <begin position="455"/>
        <end position="476"/>
    </location>
</feature>
<dbReference type="Proteomes" id="UP001497623">
    <property type="component" value="Unassembled WGS sequence"/>
</dbReference>
<evidence type="ECO:0000256" key="1">
    <source>
        <dbReference type="SAM" id="MobiDB-lite"/>
    </source>
</evidence>
<keyword evidence="2" id="KW-0812">Transmembrane</keyword>
<sequence>NIMFKTSVVPENTVVTYTSLSGNRNNLSTATSFVTSNEFKGREIASKVECFNQSPGPSLGDQRGPPMYLEQLRNKDHPYFKERYQHIDHPHQNIVRRNYIGFDSSFPSPPPEYDHNIDENQASINSQQLSNNYGSVASLVKSFSSKSKEIHCQGREDSLSYLDPEENFSCRSRDGTIRSTSSKESVGSRSRDGTLRSCSGKPPKAPPRHMRNTFSFMKSGSLNSELDDSIFNVSSTETSFEIPSEDNQVYYYQDLPSPKSITKVSIVPMSPSVAVKPMIITPQQPINRDVPPEYCKSSEKRDNVTILRTNLRDLPGEMCKILEQSQQPDCMTIPRSPYGEIPDEMCKYIDPPDQSNFPRSYLAAPNTLQQRIRTGGIVNNNQEKRENYNSLKNVSFDFEPQREFFEPERKESVLDGRDFIGLMAPNEPPMYPRFRLPPIHMDEDYTPPGKEEDDILPKMLCFALAIILSAAILYGLNHIVNHLNIKIFNMED</sequence>